<proteinExistence type="predicted"/>
<keyword evidence="2" id="KW-1185">Reference proteome</keyword>
<evidence type="ECO:0000313" key="1">
    <source>
        <dbReference type="EMBL" id="MCZ0726152.1"/>
    </source>
</evidence>
<protein>
    <submittedName>
        <fullName evidence="1">Uncharacterized protein</fullName>
    </submittedName>
</protein>
<dbReference type="EMBL" id="JAPRFR010000002">
    <property type="protein sequence ID" value="MCZ0726152.1"/>
    <property type="molecule type" value="Genomic_DNA"/>
</dbReference>
<dbReference type="Proteomes" id="UP001146670">
    <property type="component" value="Unassembled WGS sequence"/>
</dbReference>
<evidence type="ECO:0000313" key="2">
    <source>
        <dbReference type="Proteomes" id="UP001146670"/>
    </source>
</evidence>
<reference evidence="1" key="1">
    <citation type="submission" date="2022-12" db="EMBL/GenBank/DDBJ databases">
        <title>Description and comparative metabolic analysis of Aerococcus sp. nov., isolated from the feces of a pig.</title>
        <authorList>
            <person name="Chang Y.-H."/>
        </authorList>
    </citation>
    <scope>NUCLEOTIDE SEQUENCE</scope>
    <source>
        <strain evidence="1">YH-aer222</strain>
    </source>
</reference>
<dbReference type="AlphaFoldDB" id="A0A9X3FP42"/>
<dbReference type="RefSeq" id="WP_268752477.1">
    <property type="nucleotide sequence ID" value="NZ_JAPRFQ010000002.1"/>
</dbReference>
<gene>
    <name evidence="1" type="ORF">OW157_06135</name>
</gene>
<organism evidence="1 2">
    <name type="scientific">Aerococcus kribbianus</name>
    <dbReference type="NCBI Taxonomy" id="2999064"/>
    <lineage>
        <taxon>Bacteria</taxon>
        <taxon>Bacillati</taxon>
        <taxon>Bacillota</taxon>
        <taxon>Bacilli</taxon>
        <taxon>Lactobacillales</taxon>
        <taxon>Aerococcaceae</taxon>
        <taxon>Aerococcus</taxon>
    </lineage>
</organism>
<accession>A0A9X3FP42</accession>
<sequence length="58" mass="6681">MKDTTKTLALIAVTVAAVKGSERVNKGTLYRNISHYFKKLHEKQNFIETGSKDRRVRM</sequence>
<comment type="caution">
    <text evidence="1">The sequence shown here is derived from an EMBL/GenBank/DDBJ whole genome shotgun (WGS) entry which is preliminary data.</text>
</comment>
<name>A0A9X3FP42_9LACT</name>